<dbReference type="Proteomes" id="UP000077115">
    <property type="component" value="Unassembled WGS sequence"/>
</dbReference>
<reference evidence="6 7" key="2">
    <citation type="submission" date="2016-05" db="EMBL/GenBank/DDBJ databases">
        <title>Lineage-specific infection strategies underlie the spectrum of fungal disease in amphibians.</title>
        <authorList>
            <person name="Cuomo C.A."/>
            <person name="Farrer R.A."/>
            <person name="James T."/>
            <person name="Longcore J."/>
            <person name="Birren B."/>
        </authorList>
    </citation>
    <scope>NUCLEOTIDE SEQUENCE [LARGE SCALE GENOMIC DNA]</scope>
    <source>
        <strain evidence="6 7">JEL423</strain>
    </source>
</reference>
<reference evidence="6 7" key="1">
    <citation type="submission" date="2006-10" db="EMBL/GenBank/DDBJ databases">
        <title>The Genome Sequence of Batrachochytrium dendrobatidis JEL423.</title>
        <authorList>
            <consortium name="The Broad Institute Genome Sequencing Platform"/>
            <person name="Birren B."/>
            <person name="Lander E."/>
            <person name="Galagan J."/>
            <person name="Cuomo C."/>
            <person name="Devon K."/>
            <person name="Jaffe D."/>
            <person name="Butler J."/>
            <person name="Alvarez P."/>
            <person name="Gnerre S."/>
            <person name="Grabherr M."/>
            <person name="Kleber M."/>
            <person name="Mauceli E."/>
            <person name="Brockman W."/>
            <person name="Young S."/>
            <person name="LaButti K."/>
            <person name="Sykes S."/>
            <person name="DeCaprio D."/>
            <person name="Crawford M."/>
            <person name="Koehrsen M."/>
            <person name="Engels R."/>
            <person name="Montgomery P."/>
            <person name="Pearson M."/>
            <person name="Howarth C."/>
            <person name="Larson L."/>
            <person name="White J."/>
            <person name="O'Leary S."/>
            <person name="Kodira C."/>
            <person name="Zeng Q."/>
            <person name="Yandava C."/>
            <person name="Alvarado L."/>
            <person name="Longcore J."/>
            <person name="James T."/>
        </authorList>
    </citation>
    <scope>NUCLEOTIDE SEQUENCE [LARGE SCALE GENOMIC DNA]</scope>
    <source>
        <strain evidence="6 7">JEL423</strain>
    </source>
</reference>
<evidence type="ECO:0000256" key="1">
    <source>
        <dbReference type="ARBA" id="ARBA00006756"/>
    </source>
</evidence>
<dbReference type="AlphaFoldDB" id="A0A177WGI3"/>
<dbReference type="Gene3D" id="1.20.1280.170">
    <property type="entry name" value="Exocyst complex component Exo70"/>
    <property type="match status" value="1"/>
</dbReference>
<comment type="subcellular location">
    <subcellularLocation>
        <location evidence="4">Bud</location>
    </subcellularLocation>
    <subcellularLocation>
        <location evidence="4">Bud neck</location>
    </subcellularLocation>
</comment>
<dbReference type="GO" id="GO:0005546">
    <property type="term" value="F:phosphatidylinositol-4,5-bisphosphate binding"/>
    <property type="evidence" value="ECO:0007669"/>
    <property type="project" value="InterPro"/>
</dbReference>
<accession>A0A177WGI3</accession>
<keyword evidence="2 4" id="KW-0813">Transport</keyword>
<dbReference type="eggNOG" id="KOG2344">
    <property type="taxonomic scope" value="Eukaryota"/>
</dbReference>
<evidence type="ECO:0000256" key="3">
    <source>
        <dbReference type="ARBA" id="ARBA00022483"/>
    </source>
</evidence>
<dbReference type="GO" id="GO:0015031">
    <property type="term" value="P:protein transport"/>
    <property type="evidence" value="ECO:0007669"/>
    <property type="project" value="UniProtKB-KW"/>
</dbReference>
<evidence type="ECO:0000313" key="6">
    <source>
        <dbReference type="EMBL" id="OAJ38886.1"/>
    </source>
</evidence>
<evidence type="ECO:0000259" key="5">
    <source>
        <dbReference type="Pfam" id="PF03081"/>
    </source>
</evidence>
<comment type="similarity">
    <text evidence="1 4">Belongs to the EXO70 family.</text>
</comment>
<name>A0A177WGI3_BATDL</name>
<dbReference type="Pfam" id="PF20669">
    <property type="entry name" value="Exo70_N"/>
    <property type="match status" value="1"/>
</dbReference>
<comment type="function">
    <text evidence="4">Involved in the secretory pathway as part of the exocyst complex which tethers secretory vesicles to the sites of exocytosis. Also plays a role in the assembly of the exocyst.</text>
</comment>
<dbReference type="EMBL" id="DS022302">
    <property type="protein sequence ID" value="OAJ38886.1"/>
    <property type="molecule type" value="Genomic_DNA"/>
</dbReference>
<dbReference type="GO" id="GO:0005935">
    <property type="term" value="C:cellular bud neck"/>
    <property type="evidence" value="ECO:0007669"/>
    <property type="project" value="UniProtKB-SubCell"/>
</dbReference>
<evidence type="ECO:0000313" key="7">
    <source>
        <dbReference type="Proteomes" id="UP000077115"/>
    </source>
</evidence>
<dbReference type="SUPFAM" id="SSF74788">
    <property type="entry name" value="Cullin repeat-like"/>
    <property type="match status" value="1"/>
</dbReference>
<dbReference type="InterPro" id="IPR004140">
    <property type="entry name" value="Exo70"/>
</dbReference>
<evidence type="ECO:0000256" key="4">
    <source>
        <dbReference type="RuleBase" id="RU365026"/>
    </source>
</evidence>
<dbReference type="Pfam" id="PF03081">
    <property type="entry name" value="Exo70_C"/>
    <property type="match status" value="1"/>
</dbReference>
<dbReference type="InterPro" id="IPR016159">
    <property type="entry name" value="Cullin_repeat-like_dom_sf"/>
</dbReference>
<dbReference type="PANTHER" id="PTHR12542:SF41">
    <property type="entry name" value="EXOCYST COMPLEX COMPONENT 7"/>
    <property type="match status" value="1"/>
</dbReference>
<organism evidence="6 7">
    <name type="scientific">Batrachochytrium dendrobatidis (strain JEL423)</name>
    <dbReference type="NCBI Taxonomy" id="403673"/>
    <lineage>
        <taxon>Eukaryota</taxon>
        <taxon>Fungi</taxon>
        <taxon>Fungi incertae sedis</taxon>
        <taxon>Chytridiomycota</taxon>
        <taxon>Chytridiomycota incertae sedis</taxon>
        <taxon>Chytridiomycetes</taxon>
        <taxon>Rhizophydiales</taxon>
        <taxon>Rhizophydiales incertae sedis</taxon>
        <taxon>Batrachochytrium</taxon>
    </lineage>
</organism>
<keyword evidence="4" id="KW-0653">Protein transport</keyword>
<dbReference type="PANTHER" id="PTHR12542">
    <property type="entry name" value="EXOCYST COMPLEX PROTEIN EXO70"/>
    <property type="match status" value="1"/>
</dbReference>
<keyword evidence="3 4" id="KW-0268">Exocytosis</keyword>
<sequence>MTRTSITLNVNPHTEVQAQRKRELESKLDDEVVNLELLQTSLKKTDMLTEKMQTILSSFDQRLSKLETFILPIYKSTQKLTKMHTNIDSALAQIEGFTSTLSVIKQHEAIVTKGPQGIPLAVYLESISKLKESLQNLETTKYKSSERKIQALKDTLWKGIRQLDEMFSQKLQAASDAIDPSAYQVDDDVVPSPIPDAQLSELHNLASALAESLIEIGPISAFIKQYEEIRSAHLVKSLASICQTTKDEELKSVHQRGTYQKGSSLLTQYGKNLLILLNTEHALHLKIIPKHHAVTTFAQTIVLSVDGFLDACESMLNRVRRNIQRRDINDVYMLIDVWDDLSNLFGKHVGLLAYCGKKGHDIDLVLANCSTTAISYFKEVYDEFRVDSEKKQAALSVDGTVHETTSKTINTLKRLLDFSLAMEHIIMSSQGNPGALPVTSFPEFVSKMIEALVTDLEIKSRGYKKSTLTTLFLLNNFHYILKGLKSCRLVDNLNSDTLDMVEKSIKKQLDVYRSSWMPLIEHLMDTTKISDQRIVTILSKPQREAVKERFKNFNKDFDEMFQTQKAYAIPDVELRAQVIKEVRQVLLPMYNRFYDRYVETEFSKNKEKYIKYDKDALTGALDKFFDASSESMVGRQWGRTQE</sequence>
<dbReference type="OrthoDB" id="1922221at2759"/>
<dbReference type="InterPro" id="IPR046364">
    <property type="entry name" value="Exo70_C"/>
</dbReference>
<proteinExistence type="inferred from homology"/>
<dbReference type="GO" id="GO:0000145">
    <property type="term" value="C:exocyst"/>
    <property type="evidence" value="ECO:0007669"/>
    <property type="project" value="InterPro"/>
</dbReference>
<dbReference type="GO" id="GO:0006887">
    <property type="term" value="P:exocytosis"/>
    <property type="evidence" value="ECO:0007669"/>
    <property type="project" value="UniProtKB-KW"/>
</dbReference>
<protein>
    <recommendedName>
        <fullName evidence="4">Exocyst complex protein EXO70</fullName>
    </recommendedName>
</protein>
<dbReference type="VEuPathDB" id="FungiDB:BDEG_22785"/>
<evidence type="ECO:0000256" key="2">
    <source>
        <dbReference type="ARBA" id="ARBA00022448"/>
    </source>
</evidence>
<dbReference type="STRING" id="403673.A0A177WGI3"/>
<gene>
    <name evidence="6" type="ORF">BDEG_22785</name>
</gene>
<feature type="domain" description="Exocyst complex subunit Exo70 C-terminal" evidence="5">
    <location>
        <begin position="269"/>
        <end position="622"/>
    </location>
</feature>